<comment type="similarity">
    <text evidence="2">Belongs to the YkuD family.</text>
</comment>
<keyword evidence="8 9" id="KW-0961">Cell wall biogenesis/degradation</keyword>
<evidence type="ECO:0000256" key="7">
    <source>
        <dbReference type="ARBA" id="ARBA00022984"/>
    </source>
</evidence>
<dbReference type="GO" id="GO:0008360">
    <property type="term" value="P:regulation of cell shape"/>
    <property type="evidence" value="ECO:0007669"/>
    <property type="project" value="UniProtKB-UniRule"/>
</dbReference>
<dbReference type="Pfam" id="PF03734">
    <property type="entry name" value="YkuD"/>
    <property type="match status" value="1"/>
</dbReference>
<dbReference type="PANTHER" id="PTHR30582:SF24">
    <property type="entry name" value="L,D-TRANSPEPTIDASE ERFK_SRFK-RELATED"/>
    <property type="match status" value="1"/>
</dbReference>
<reference evidence="11 12" key="1">
    <citation type="journal article" date="2017" name="ISME J.">
        <title>Potential for microbial H2 and metal transformations associated with novel bacteria and archaea in deep terrestrial subsurface sediments.</title>
        <authorList>
            <person name="Hernsdorf A.W."/>
            <person name="Amano Y."/>
            <person name="Miyakawa K."/>
            <person name="Ise K."/>
            <person name="Suzuki Y."/>
            <person name="Anantharaman K."/>
            <person name="Probst A."/>
            <person name="Burstein D."/>
            <person name="Thomas B.C."/>
            <person name="Banfield J.F."/>
        </authorList>
    </citation>
    <scope>NUCLEOTIDE SEQUENCE [LARGE SCALE GENOMIC DNA]</scope>
    <source>
        <strain evidence="11">HGW-Actinobacteria-3</strain>
    </source>
</reference>
<keyword evidence="3" id="KW-0328">Glycosyltransferase</keyword>
<evidence type="ECO:0000256" key="6">
    <source>
        <dbReference type="ARBA" id="ARBA00022960"/>
    </source>
</evidence>
<evidence type="ECO:0000256" key="3">
    <source>
        <dbReference type="ARBA" id="ARBA00022676"/>
    </source>
</evidence>
<dbReference type="PROSITE" id="PS52029">
    <property type="entry name" value="LD_TPASE"/>
    <property type="match status" value="1"/>
</dbReference>
<dbReference type="Gene3D" id="2.40.440.10">
    <property type="entry name" value="L,D-transpeptidase catalytic domain-like"/>
    <property type="match status" value="1"/>
</dbReference>
<comment type="pathway">
    <text evidence="1 9">Cell wall biogenesis; peptidoglycan biosynthesis.</text>
</comment>
<dbReference type="UniPathway" id="UPA00219"/>
<dbReference type="GO" id="GO:0005576">
    <property type="term" value="C:extracellular region"/>
    <property type="evidence" value="ECO:0007669"/>
    <property type="project" value="TreeGrafter"/>
</dbReference>
<evidence type="ECO:0000256" key="5">
    <source>
        <dbReference type="ARBA" id="ARBA00022801"/>
    </source>
</evidence>
<keyword evidence="5" id="KW-0378">Hydrolase</keyword>
<comment type="caution">
    <text evidence="11">The sequence shown here is derived from an EMBL/GenBank/DDBJ whole genome shotgun (WGS) entry which is preliminary data.</text>
</comment>
<dbReference type="InterPro" id="IPR005490">
    <property type="entry name" value="LD_TPept_cat_dom"/>
</dbReference>
<evidence type="ECO:0000313" key="11">
    <source>
        <dbReference type="EMBL" id="PKQ26613.1"/>
    </source>
</evidence>
<evidence type="ECO:0000256" key="1">
    <source>
        <dbReference type="ARBA" id="ARBA00004752"/>
    </source>
</evidence>
<evidence type="ECO:0000313" key="12">
    <source>
        <dbReference type="Proteomes" id="UP000233654"/>
    </source>
</evidence>
<evidence type="ECO:0000256" key="9">
    <source>
        <dbReference type="PROSITE-ProRule" id="PRU01373"/>
    </source>
</evidence>
<gene>
    <name evidence="11" type="ORF">CVT63_08405</name>
</gene>
<organism evidence="11 12">
    <name type="scientific">Candidatus Anoxymicrobium japonicum</name>
    <dbReference type="NCBI Taxonomy" id="2013648"/>
    <lineage>
        <taxon>Bacteria</taxon>
        <taxon>Bacillati</taxon>
        <taxon>Actinomycetota</taxon>
        <taxon>Candidatus Geothermincolia</taxon>
        <taxon>Candidatus Geothermincolales</taxon>
        <taxon>Candidatus Anoxymicrobiaceae</taxon>
        <taxon>Candidatus Anoxymicrobium</taxon>
    </lineage>
</organism>
<proteinExistence type="inferred from homology"/>
<name>A0A2N3G1J4_9ACTN</name>
<dbReference type="EMBL" id="PHEX01000129">
    <property type="protein sequence ID" value="PKQ26613.1"/>
    <property type="molecule type" value="Genomic_DNA"/>
</dbReference>
<dbReference type="SUPFAM" id="SSF141523">
    <property type="entry name" value="L,D-transpeptidase catalytic domain-like"/>
    <property type="match status" value="1"/>
</dbReference>
<comment type="caution">
    <text evidence="9">Lacks conserved residue(s) required for the propagation of feature annotation.</text>
</comment>
<dbReference type="InterPro" id="IPR038063">
    <property type="entry name" value="Transpep_catalytic_dom"/>
</dbReference>
<evidence type="ECO:0000256" key="4">
    <source>
        <dbReference type="ARBA" id="ARBA00022679"/>
    </source>
</evidence>
<dbReference type="GO" id="GO:0016757">
    <property type="term" value="F:glycosyltransferase activity"/>
    <property type="evidence" value="ECO:0007669"/>
    <property type="project" value="UniProtKB-KW"/>
</dbReference>
<feature type="domain" description="L,D-TPase catalytic" evidence="10">
    <location>
        <begin position="1"/>
        <end position="40"/>
    </location>
</feature>
<keyword evidence="6 9" id="KW-0133">Cell shape</keyword>
<dbReference type="CDD" id="cd16913">
    <property type="entry name" value="YkuD_like"/>
    <property type="match status" value="1"/>
</dbReference>
<dbReference type="AlphaFoldDB" id="A0A2N3G1J4"/>
<dbReference type="GO" id="GO:0071555">
    <property type="term" value="P:cell wall organization"/>
    <property type="evidence" value="ECO:0007669"/>
    <property type="project" value="UniProtKB-UniRule"/>
</dbReference>
<evidence type="ECO:0000256" key="8">
    <source>
        <dbReference type="ARBA" id="ARBA00023316"/>
    </source>
</evidence>
<protein>
    <recommendedName>
        <fullName evidence="10">L,D-TPase catalytic domain-containing protein</fullName>
    </recommendedName>
</protein>
<dbReference type="InterPro" id="IPR050979">
    <property type="entry name" value="LD-transpeptidase"/>
</dbReference>
<evidence type="ECO:0000259" key="10">
    <source>
        <dbReference type="PROSITE" id="PS52029"/>
    </source>
</evidence>
<dbReference type="Proteomes" id="UP000233654">
    <property type="component" value="Unassembled WGS sequence"/>
</dbReference>
<feature type="non-terminal residue" evidence="11">
    <location>
        <position position="1"/>
    </location>
</feature>
<dbReference type="GO" id="GO:0071972">
    <property type="term" value="F:peptidoglycan L,D-transpeptidase activity"/>
    <property type="evidence" value="ECO:0007669"/>
    <property type="project" value="TreeGrafter"/>
</dbReference>
<dbReference type="GO" id="GO:0018104">
    <property type="term" value="P:peptidoglycan-protein cross-linking"/>
    <property type="evidence" value="ECO:0007669"/>
    <property type="project" value="TreeGrafter"/>
</dbReference>
<accession>A0A2N3G1J4</accession>
<evidence type="ECO:0000256" key="2">
    <source>
        <dbReference type="ARBA" id="ARBA00005992"/>
    </source>
</evidence>
<sequence>GTNRPWGIGRRVSHGCIRLYPEDIESLFHEVPVGTPVEIVNQPYVAGWRGRQLFLQAFAPLSEHEQASPDLTGAMAVVLEKTNGEGGVDWDKATAVARDKSGIPTPVQSGTPDLQEIITAVIDASIPAENTMPENTMALPPGNEAQ</sequence>
<dbReference type="PANTHER" id="PTHR30582">
    <property type="entry name" value="L,D-TRANSPEPTIDASE"/>
    <property type="match status" value="1"/>
</dbReference>
<keyword evidence="4" id="KW-0808">Transferase</keyword>
<keyword evidence="7 9" id="KW-0573">Peptidoglycan synthesis</keyword>